<accession>A0ABP6LC67</accession>
<proteinExistence type="predicted"/>
<dbReference type="EMBL" id="BAAAWD010000028">
    <property type="protein sequence ID" value="GAA3038214.1"/>
    <property type="molecule type" value="Genomic_DNA"/>
</dbReference>
<evidence type="ECO:0000313" key="2">
    <source>
        <dbReference type="EMBL" id="GAA3038214.1"/>
    </source>
</evidence>
<dbReference type="Proteomes" id="UP001499930">
    <property type="component" value="Unassembled WGS sequence"/>
</dbReference>
<keyword evidence="3" id="KW-1185">Reference proteome</keyword>
<dbReference type="InterPro" id="IPR032710">
    <property type="entry name" value="NTF2-like_dom_sf"/>
</dbReference>
<feature type="domain" description="SnoaL-like" evidence="1">
    <location>
        <begin position="8"/>
        <end position="126"/>
    </location>
</feature>
<dbReference type="InterPro" id="IPR037401">
    <property type="entry name" value="SnoaL-like"/>
</dbReference>
<sequence>MSTDTLTADRVEIAGLFTRLAHLLDDARWEDTGTVYTDDVVVRSPRGGELHGIEEIVGYLRGSEVEGERTQHLTTDLLVDVDGDRAAASANSLVYFYRDGRAPHRTSGLRLTCTAVRTPAGWRFRESQITPAWTREN</sequence>
<dbReference type="Gene3D" id="3.10.450.50">
    <property type="match status" value="1"/>
</dbReference>
<evidence type="ECO:0000313" key="3">
    <source>
        <dbReference type="Proteomes" id="UP001499930"/>
    </source>
</evidence>
<reference evidence="3" key="1">
    <citation type="journal article" date="2019" name="Int. J. Syst. Evol. Microbiol.">
        <title>The Global Catalogue of Microorganisms (GCM) 10K type strain sequencing project: providing services to taxonomists for standard genome sequencing and annotation.</title>
        <authorList>
            <consortium name="The Broad Institute Genomics Platform"/>
            <consortium name="The Broad Institute Genome Sequencing Center for Infectious Disease"/>
            <person name="Wu L."/>
            <person name="Ma J."/>
        </authorList>
    </citation>
    <scope>NUCLEOTIDE SEQUENCE [LARGE SCALE GENOMIC DNA]</scope>
    <source>
        <strain evidence="3">JCM 3106</strain>
    </source>
</reference>
<name>A0ABP6LC67_9ACTN</name>
<dbReference type="CDD" id="cd00531">
    <property type="entry name" value="NTF2_like"/>
    <property type="match status" value="1"/>
</dbReference>
<comment type="caution">
    <text evidence="2">The sequence shown here is derived from an EMBL/GenBank/DDBJ whole genome shotgun (WGS) entry which is preliminary data.</text>
</comment>
<dbReference type="Pfam" id="PF13577">
    <property type="entry name" value="SnoaL_4"/>
    <property type="match status" value="1"/>
</dbReference>
<dbReference type="RefSeq" id="WP_344906410.1">
    <property type="nucleotide sequence ID" value="NZ_BAAAWD010000028.1"/>
</dbReference>
<evidence type="ECO:0000259" key="1">
    <source>
        <dbReference type="Pfam" id="PF13577"/>
    </source>
</evidence>
<gene>
    <name evidence="2" type="ORF">GCM10017559_77800</name>
</gene>
<organism evidence="2 3">
    <name type="scientific">Streptosporangium longisporum</name>
    <dbReference type="NCBI Taxonomy" id="46187"/>
    <lineage>
        <taxon>Bacteria</taxon>
        <taxon>Bacillati</taxon>
        <taxon>Actinomycetota</taxon>
        <taxon>Actinomycetes</taxon>
        <taxon>Streptosporangiales</taxon>
        <taxon>Streptosporangiaceae</taxon>
        <taxon>Streptosporangium</taxon>
    </lineage>
</organism>
<protein>
    <recommendedName>
        <fullName evidence="1">SnoaL-like domain-containing protein</fullName>
    </recommendedName>
</protein>
<dbReference type="SUPFAM" id="SSF54427">
    <property type="entry name" value="NTF2-like"/>
    <property type="match status" value="1"/>
</dbReference>